<dbReference type="EMBL" id="VRYY01000114">
    <property type="protein sequence ID" value="MBG3876483.1"/>
    <property type="molecule type" value="Genomic_DNA"/>
</dbReference>
<evidence type="ECO:0000313" key="2">
    <source>
        <dbReference type="Proteomes" id="UP001194469"/>
    </source>
</evidence>
<dbReference type="Pfam" id="PF01161">
    <property type="entry name" value="PBP"/>
    <property type="match status" value="1"/>
</dbReference>
<comment type="caution">
    <text evidence="1">The sequence shown here is derived from an EMBL/GenBank/DDBJ whole genome shotgun (WGS) entry which is preliminary data.</text>
</comment>
<dbReference type="SUPFAM" id="SSF49777">
    <property type="entry name" value="PEBP-like"/>
    <property type="match status" value="1"/>
</dbReference>
<dbReference type="InterPro" id="IPR008914">
    <property type="entry name" value="PEBP"/>
</dbReference>
<gene>
    <name evidence="1" type="ORF">FVW20_05425</name>
</gene>
<dbReference type="InterPro" id="IPR036610">
    <property type="entry name" value="PEBP-like_sf"/>
</dbReference>
<sequence length="105" mass="10946">MGVKFEWVGSGCALSSPNPELRLSNVPQGTAFLKVTMTDLDVPTFNHGGGTVAYDGSGVVPAGALKAYSGPCPPSGSHTYEFRVVALDAQKEFILGKGTAAKRYP</sequence>
<accession>A0ABS0J229</accession>
<evidence type="ECO:0000313" key="1">
    <source>
        <dbReference type="EMBL" id="MBG3876483.1"/>
    </source>
</evidence>
<proteinExistence type="predicted"/>
<dbReference type="Proteomes" id="UP001194469">
    <property type="component" value="Unassembled WGS sequence"/>
</dbReference>
<protein>
    <submittedName>
        <fullName evidence="1">Phospholipid-binding protein</fullName>
    </submittedName>
</protein>
<dbReference type="Gene3D" id="3.90.280.10">
    <property type="entry name" value="PEBP-like"/>
    <property type="match status" value="1"/>
</dbReference>
<organism evidence="1 2">
    <name type="scientific">Nitratidesulfovibrio oxamicus</name>
    <dbReference type="NCBI Taxonomy" id="32016"/>
    <lineage>
        <taxon>Bacteria</taxon>
        <taxon>Pseudomonadati</taxon>
        <taxon>Thermodesulfobacteriota</taxon>
        <taxon>Desulfovibrionia</taxon>
        <taxon>Desulfovibrionales</taxon>
        <taxon>Desulfovibrionaceae</taxon>
        <taxon>Nitratidesulfovibrio</taxon>
    </lineage>
</organism>
<reference evidence="1 2" key="1">
    <citation type="submission" date="2019-08" db="EMBL/GenBank/DDBJ databases">
        <authorList>
            <person name="Luo N."/>
        </authorList>
    </citation>
    <scope>NUCLEOTIDE SEQUENCE [LARGE SCALE GENOMIC DNA]</scope>
    <source>
        <strain evidence="1 2">NCIMB 9442</strain>
    </source>
</reference>
<name>A0ABS0J229_9BACT</name>
<keyword evidence="2" id="KW-1185">Reference proteome</keyword>